<dbReference type="Gene3D" id="3.30.390.50">
    <property type="entry name" value="CO dehydrogenase flavoprotein, C-terminal domain"/>
    <property type="match status" value="1"/>
</dbReference>
<comment type="caution">
    <text evidence="2">The sequence shown here is derived from an EMBL/GenBank/DDBJ whole genome shotgun (WGS) entry which is preliminary data.</text>
</comment>
<evidence type="ECO:0000313" key="3">
    <source>
        <dbReference type="Proteomes" id="UP000238415"/>
    </source>
</evidence>
<keyword evidence="2" id="KW-0436">Ligase</keyword>
<dbReference type="UniPathway" id="UPA00537">
    <property type="reaction ID" value="UER00594"/>
</dbReference>
<dbReference type="InterPro" id="IPR004143">
    <property type="entry name" value="BPL_LPL_catalytic"/>
</dbReference>
<dbReference type="Proteomes" id="UP000238415">
    <property type="component" value="Unassembled WGS sequence"/>
</dbReference>
<evidence type="ECO:0000259" key="1">
    <source>
        <dbReference type="PROSITE" id="PS51733"/>
    </source>
</evidence>
<dbReference type="PANTHER" id="PTHR43679:SF2">
    <property type="entry name" value="OCTANOYL-[GCVH]:PROTEIN N-OCTANOYLTRANSFERASE"/>
    <property type="match status" value="1"/>
</dbReference>
<evidence type="ECO:0000313" key="2">
    <source>
        <dbReference type="EMBL" id="PRR68711.1"/>
    </source>
</evidence>
<dbReference type="CDD" id="cd16443">
    <property type="entry name" value="LplA"/>
    <property type="match status" value="1"/>
</dbReference>
<dbReference type="RefSeq" id="WP_106006547.1">
    <property type="nucleotide sequence ID" value="NZ_CP136419.1"/>
</dbReference>
<sequence>MKKAWRLLDTGLLPAGTNMALDAVLLEAINKRLSRNTLRFLRFFPCVLVGYNQNVYDEIDVEFCRSNGLAINRRLSGGGAILMDPGILGWELVASKDVIDGWGSIEETYRLLCEGCIKALDKLGIKAQFRPHNDIEINGKKISGAGGTELGSAFLFHGTILIDFRLDTMVKALRIPAVKLADKGIHSLRERLTWLSRELAQVPSLDEIKEAVVAGFQEMLGVSFQQEGLSADEQKELEHKLPWYNSDEWIYGHRKAGWQAMGTSSHKAPGGLIRVDLCLDRQRDIISGLLITGDFFAYPPRLIADLEATLKNCRLNALQKRVQAFFAGREYYLPGVTPDDFILAIKAATVSCLQGEDEK</sequence>
<reference evidence="2 3" key="1">
    <citation type="submission" date="2018-03" db="EMBL/GenBank/DDBJ databases">
        <title>Genome sequence of Moorella humiferrea DSM 23265.</title>
        <authorList>
            <person name="Poehlein A."/>
            <person name="Daniel R."/>
        </authorList>
    </citation>
    <scope>NUCLEOTIDE SEQUENCE [LARGE SCALE GENOMIC DNA]</scope>
    <source>
        <strain evidence="2 3">DSM 23265</strain>
    </source>
</reference>
<dbReference type="InterPro" id="IPR050664">
    <property type="entry name" value="Octanoyltrans_LipM/LipL"/>
</dbReference>
<feature type="domain" description="BPL/LPL catalytic" evidence="1">
    <location>
        <begin position="32"/>
        <end position="224"/>
    </location>
</feature>
<protein>
    <submittedName>
        <fullName evidence="2">Lipoate-protein ligase LplJ</fullName>
        <ecNumber evidence="2">6.3.1.20</ecNumber>
    </submittedName>
</protein>
<proteinExistence type="predicted"/>
<dbReference type="AlphaFoldDB" id="A0A2T0AJZ2"/>
<dbReference type="SUPFAM" id="SSF82649">
    <property type="entry name" value="SufE/NifU"/>
    <property type="match status" value="1"/>
</dbReference>
<dbReference type="GO" id="GO:0009249">
    <property type="term" value="P:protein lipoylation"/>
    <property type="evidence" value="ECO:0007669"/>
    <property type="project" value="UniProtKB-ARBA"/>
</dbReference>
<accession>A0A2T0AJZ2</accession>
<dbReference type="OrthoDB" id="9788148at2"/>
<name>A0A2T0AJZ2_9FIRM</name>
<keyword evidence="3" id="KW-1185">Reference proteome</keyword>
<gene>
    <name evidence="2" type="primary">lplJ</name>
    <name evidence="2" type="ORF">MOHU_26430</name>
</gene>
<dbReference type="SUPFAM" id="SSF55681">
    <property type="entry name" value="Class II aaRS and biotin synthetases"/>
    <property type="match status" value="1"/>
</dbReference>
<dbReference type="EC" id="6.3.1.20" evidence="2"/>
<dbReference type="GO" id="GO:0016979">
    <property type="term" value="F:lipoate-protein ligase activity"/>
    <property type="evidence" value="ECO:0007669"/>
    <property type="project" value="UniProtKB-EC"/>
</dbReference>
<dbReference type="EMBL" id="PVXM01000061">
    <property type="protein sequence ID" value="PRR68711.1"/>
    <property type="molecule type" value="Genomic_DNA"/>
</dbReference>
<dbReference type="PANTHER" id="PTHR43679">
    <property type="entry name" value="OCTANOYLTRANSFERASE LIPM-RELATED"/>
    <property type="match status" value="1"/>
</dbReference>
<dbReference type="Pfam" id="PF21948">
    <property type="entry name" value="LplA-B_cat"/>
    <property type="match status" value="1"/>
</dbReference>
<organism evidence="2 3">
    <name type="scientific">Neomoorella humiferrea</name>
    <dbReference type="NCBI Taxonomy" id="676965"/>
    <lineage>
        <taxon>Bacteria</taxon>
        <taxon>Bacillati</taxon>
        <taxon>Bacillota</taxon>
        <taxon>Clostridia</taxon>
        <taxon>Neomoorellales</taxon>
        <taxon>Neomoorellaceae</taxon>
        <taxon>Neomoorella</taxon>
    </lineage>
</organism>
<dbReference type="InterPro" id="IPR045864">
    <property type="entry name" value="aa-tRNA-synth_II/BPL/LPL"/>
</dbReference>
<dbReference type="PROSITE" id="PS51733">
    <property type="entry name" value="BPL_LPL_CATALYTIC"/>
    <property type="match status" value="1"/>
</dbReference>
<dbReference type="Gene3D" id="3.30.930.10">
    <property type="entry name" value="Bira Bifunctional Protein, Domain 2"/>
    <property type="match status" value="1"/>
</dbReference>